<evidence type="ECO:0000256" key="11">
    <source>
        <dbReference type="SAM" id="SignalP"/>
    </source>
</evidence>
<dbReference type="PANTHER" id="PTHR41523:SF8">
    <property type="entry name" value="ETHYLENE RESPONSE SENSOR PROTEIN"/>
    <property type="match status" value="1"/>
</dbReference>
<protein>
    <recommendedName>
        <fullName evidence="2">histidine kinase</fullName>
        <ecNumber evidence="2">2.7.13.3</ecNumber>
    </recommendedName>
</protein>
<keyword evidence="4" id="KW-0808">Transferase</keyword>
<evidence type="ECO:0000259" key="12">
    <source>
        <dbReference type="Pfam" id="PF07568"/>
    </source>
</evidence>
<keyword evidence="6 14" id="KW-0418">Kinase</keyword>
<evidence type="ECO:0000256" key="4">
    <source>
        <dbReference type="ARBA" id="ARBA00022679"/>
    </source>
</evidence>
<accession>A0ABZ0ITJ5</accession>
<keyword evidence="7" id="KW-0067">ATP-binding</keyword>
<dbReference type="SUPFAM" id="SSF55874">
    <property type="entry name" value="ATPase domain of HSP90 chaperone/DNA topoisomerase II/histidine kinase"/>
    <property type="match status" value="1"/>
</dbReference>
<dbReference type="InterPro" id="IPR011495">
    <property type="entry name" value="Sig_transdc_His_kin_sub2_dim/P"/>
</dbReference>
<dbReference type="InterPro" id="IPR011990">
    <property type="entry name" value="TPR-like_helical_dom_sf"/>
</dbReference>
<keyword evidence="8" id="KW-0802">TPR repeat</keyword>
<keyword evidence="10" id="KW-0812">Transmembrane</keyword>
<dbReference type="Gene3D" id="1.25.40.10">
    <property type="entry name" value="Tetratricopeptide repeat domain"/>
    <property type="match status" value="2"/>
</dbReference>
<dbReference type="PROSITE" id="PS50005">
    <property type="entry name" value="TPR"/>
    <property type="match status" value="1"/>
</dbReference>
<reference evidence="14 15" key="1">
    <citation type="journal article" date="2023" name="Microbiol. Resour. Announc.">
        <title>Complete Genome Sequence of Imperialibacter roseus strain P4T.</title>
        <authorList>
            <person name="Tizabi D.R."/>
            <person name="Bachvaroff T."/>
            <person name="Hill R.T."/>
        </authorList>
    </citation>
    <scope>NUCLEOTIDE SEQUENCE [LARGE SCALE GENOMIC DNA]</scope>
    <source>
        <strain evidence="14 15">P4T</strain>
    </source>
</reference>
<feature type="repeat" description="TPR" evidence="8">
    <location>
        <begin position="100"/>
        <end position="133"/>
    </location>
</feature>
<evidence type="ECO:0000313" key="15">
    <source>
        <dbReference type="Proteomes" id="UP001302349"/>
    </source>
</evidence>
<dbReference type="Pfam" id="PF13424">
    <property type="entry name" value="TPR_12"/>
    <property type="match status" value="1"/>
</dbReference>
<dbReference type="GO" id="GO:0016301">
    <property type="term" value="F:kinase activity"/>
    <property type="evidence" value="ECO:0007669"/>
    <property type="project" value="UniProtKB-KW"/>
</dbReference>
<dbReference type="InterPro" id="IPR019734">
    <property type="entry name" value="TPR_rpt"/>
</dbReference>
<dbReference type="EMBL" id="CP136051">
    <property type="protein sequence ID" value="WOK06922.1"/>
    <property type="molecule type" value="Genomic_DNA"/>
</dbReference>
<keyword evidence="11" id="KW-0732">Signal</keyword>
<proteinExistence type="predicted"/>
<evidence type="ECO:0000313" key="14">
    <source>
        <dbReference type="EMBL" id="WOK06922.1"/>
    </source>
</evidence>
<dbReference type="Gene3D" id="3.30.450.20">
    <property type="entry name" value="PAS domain"/>
    <property type="match status" value="1"/>
</dbReference>
<evidence type="ECO:0000256" key="3">
    <source>
        <dbReference type="ARBA" id="ARBA00022553"/>
    </source>
</evidence>
<feature type="coiled-coil region" evidence="9">
    <location>
        <begin position="337"/>
        <end position="373"/>
    </location>
</feature>
<keyword evidence="3" id="KW-0597">Phosphoprotein</keyword>
<evidence type="ECO:0000256" key="9">
    <source>
        <dbReference type="SAM" id="Coils"/>
    </source>
</evidence>
<dbReference type="RefSeq" id="WP_317489615.1">
    <property type="nucleotide sequence ID" value="NZ_CP136051.1"/>
</dbReference>
<evidence type="ECO:0000256" key="10">
    <source>
        <dbReference type="SAM" id="Phobius"/>
    </source>
</evidence>
<evidence type="ECO:0000256" key="5">
    <source>
        <dbReference type="ARBA" id="ARBA00022741"/>
    </source>
</evidence>
<dbReference type="Proteomes" id="UP001302349">
    <property type="component" value="Chromosome"/>
</dbReference>
<dbReference type="InterPro" id="IPR036890">
    <property type="entry name" value="HATPase_C_sf"/>
</dbReference>
<feature type="signal peptide" evidence="11">
    <location>
        <begin position="1"/>
        <end position="20"/>
    </location>
</feature>
<dbReference type="Pfam" id="PF13176">
    <property type="entry name" value="TPR_7"/>
    <property type="match status" value="1"/>
</dbReference>
<dbReference type="Gene3D" id="3.30.565.10">
    <property type="entry name" value="Histidine kinase-like ATPase, C-terminal domain"/>
    <property type="match status" value="1"/>
</dbReference>
<dbReference type="PANTHER" id="PTHR41523">
    <property type="entry name" value="TWO-COMPONENT SYSTEM SENSOR PROTEIN"/>
    <property type="match status" value="1"/>
</dbReference>
<comment type="catalytic activity">
    <reaction evidence="1">
        <text>ATP + protein L-histidine = ADP + protein N-phospho-L-histidine.</text>
        <dbReference type="EC" id="2.7.13.3"/>
    </reaction>
</comment>
<keyword evidence="9" id="KW-0175">Coiled coil</keyword>
<feature type="domain" description="Histidine kinase/HSP90-like ATPase" evidence="13">
    <location>
        <begin position="510"/>
        <end position="588"/>
    </location>
</feature>
<dbReference type="PROSITE" id="PS51257">
    <property type="entry name" value="PROKAR_LIPOPROTEIN"/>
    <property type="match status" value="1"/>
</dbReference>
<gene>
    <name evidence="14" type="ORF">RT717_28030</name>
</gene>
<evidence type="ECO:0000256" key="7">
    <source>
        <dbReference type="ARBA" id="ARBA00022840"/>
    </source>
</evidence>
<keyword evidence="15" id="KW-1185">Reference proteome</keyword>
<keyword evidence="10" id="KW-1133">Transmembrane helix</keyword>
<sequence>MLKKAHFLALLLLSCTIANAQESLPEVISQIDTIQNPGDKLKLIKLGENLLQKEGDDSVKAEFFLRCGITYGISGKADSSIYFFNQALQFGSESQHLLKSRAYNGIGNVSRQKGNNEMAFESFQNALKAVEGKSDFMSQSFEGSIIANLASIYFSMGDNEKAEQYSLRGLEHAKSISDTAQMEYSYVGLALIYNKTKEYEKALEYHQLASLLMERENSDPYLRDYNKVNLAKLYENRGELTQALSLYDEMLQGTNPDVDIKTTSLKNASQILLILEDFVKAIDYAERLMSLANETATLPSAVDATQLLYQSYQATGDYKTANKYLNQYVALNDSLINEKSVKALAELEARYENEKKAQEITELKLENQQSVNQRNIYLFVTLIVIVGAVFLGVLIRSKTKSNKLISKSLKDKELLLKEIHHRVKNNLQIISSLLSLQSRYIEDKGAKDAVNEGQNRVKSMALIHQKLYQNENLAGVEALDYIENLTSTLRSSYGVGAERVSVTYDIENLNIDVDTIIPIGLILNELISNSFKHAFPNDKEGNISIALKRANNQLELKVCDNGVGSKKDIGKSDSFGIRMIRSLAMKLEATVSFSFDNGTEASLLISSFKLA</sequence>
<feature type="domain" description="Signal transduction histidine kinase subgroup 2 dimerisation and phosphoacceptor" evidence="12">
    <location>
        <begin position="418"/>
        <end position="493"/>
    </location>
</feature>
<dbReference type="SUPFAM" id="SSF48452">
    <property type="entry name" value="TPR-like"/>
    <property type="match status" value="2"/>
</dbReference>
<dbReference type="Pfam" id="PF13581">
    <property type="entry name" value="HATPase_c_2"/>
    <property type="match status" value="1"/>
</dbReference>
<feature type="transmembrane region" description="Helical" evidence="10">
    <location>
        <begin position="376"/>
        <end position="395"/>
    </location>
</feature>
<name>A0ABZ0ITJ5_9BACT</name>
<dbReference type="InterPro" id="IPR003594">
    <property type="entry name" value="HATPase_dom"/>
</dbReference>
<keyword evidence="5" id="KW-0547">Nucleotide-binding</keyword>
<evidence type="ECO:0000259" key="13">
    <source>
        <dbReference type="Pfam" id="PF13581"/>
    </source>
</evidence>
<keyword evidence="10" id="KW-0472">Membrane</keyword>
<dbReference type="SMART" id="SM00028">
    <property type="entry name" value="TPR"/>
    <property type="match status" value="5"/>
</dbReference>
<dbReference type="EC" id="2.7.13.3" evidence="2"/>
<evidence type="ECO:0000256" key="8">
    <source>
        <dbReference type="PROSITE-ProRule" id="PRU00339"/>
    </source>
</evidence>
<dbReference type="Pfam" id="PF13181">
    <property type="entry name" value="TPR_8"/>
    <property type="match status" value="1"/>
</dbReference>
<evidence type="ECO:0000256" key="2">
    <source>
        <dbReference type="ARBA" id="ARBA00012438"/>
    </source>
</evidence>
<dbReference type="Pfam" id="PF07568">
    <property type="entry name" value="HisKA_2"/>
    <property type="match status" value="1"/>
</dbReference>
<organism evidence="14 15">
    <name type="scientific">Imperialibacter roseus</name>
    <dbReference type="NCBI Taxonomy" id="1324217"/>
    <lineage>
        <taxon>Bacteria</taxon>
        <taxon>Pseudomonadati</taxon>
        <taxon>Bacteroidota</taxon>
        <taxon>Cytophagia</taxon>
        <taxon>Cytophagales</taxon>
        <taxon>Flammeovirgaceae</taxon>
        <taxon>Imperialibacter</taxon>
    </lineage>
</organism>
<feature type="chain" id="PRO_5047117101" description="histidine kinase" evidence="11">
    <location>
        <begin position="21"/>
        <end position="611"/>
    </location>
</feature>
<evidence type="ECO:0000256" key="6">
    <source>
        <dbReference type="ARBA" id="ARBA00022777"/>
    </source>
</evidence>
<evidence type="ECO:0000256" key="1">
    <source>
        <dbReference type="ARBA" id="ARBA00000085"/>
    </source>
</evidence>